<organism evidence="7 8">
    <name type="scientific">Candidula unifasciata</name>
    <dbReference type="NCBI Taxonomy" id="100452"/>
    <lineage>
        <taxon>Eukaryota</taxon>
        <taxon>Metazoa</taxon>
        <taxon>Spiralia</taxon>
        <taxon>Lophotrochozoa</taxon>
        <taxon>Mollusca</taxon>
        <taxon>Gastropoda</taxon>
        <taxon>Heterobranchia</taxon>
        <taxon>Euthyneura</taxon>
        <taxon>Panpulmonata</taxon>
        <taxon>Eupulmonata</taxon>
        <taxon>Stylommatophora</taxon>
        <taxon>Helicina</taxon>
        <taxon>Helicoidea</taxon>
        <taxon>Geomitridae</taxon>
        <taxon>Candidula</taxon>
    </lineage>
</organism>
<dbReference type="InterPro" id="IPR036259">
    <property type="entry name" value="MFS_trans_sf"/>
</dbReference>
<keyword evidence="4 5" id="KW-0472">Membrane</keyword>
<gene>
    <name evidence="7" type="ORF">CUNI_LOCUS1855</name>
</gene>
<evidence type="ECO:0000256" key="3">
    <source>
        <dbReference type="ARBA" id="ARBA00022989"/>
    </source>
</evidence>
<dbReference type="EMBL" id="CAJHNH020000232">
    <property type="protein sequence ID" value="CAG5116297.1"/>
    <property type="molecule type" value="Genomic_DNA"/>
</dbReference>
<feature type="transmembrane region" description="Helical" evidence="5">
    <location>
        <begin position="402"/>
        <end position="422"/>
    </location>
</feature>
<dbReference type="InterPro" id="IPR050382">
    <property type="entry name" value="MFS_Na/Anion_cotransporter"/>
</dbReference>
<evidence type="ECO:0000259" key="6">
    <source>
        <dbReference type="PROSITE" id="PS50850"/>
    </source>
</evidence>
<dbReference type="OrthoDB" id="2985014at2759"/>
<keyword evidence="2 5" id="KW-0812">Transmembrane</keyword>
<sequence length="511" mass="56868">SDSYIPKGDLHTVMAVRHANCIQNGCVQKFTSCRWILAFMLCLLRMCQTSLRQSIGMVLVCMAERPPVETSVPRNESDFQSSGEDTRVTHREFVWDATFEGIVLSSYYYGYLLTPLLSCYIERFFGAKQLVAFCVGMGAVVNLLTPELTRLNKYLLVALRVLAGTSNASMIINIDLFHKQGMIDPAVQSLWAAWAPRSEVAYLTAVEYTGVSLGGIFTFLVSGLLCQIPLDNGWPLVCYFYGTLSAIWVGLCLALVYNKPSEHPRILPDELKYIAAETHSLQSNRNKIHPPWLKILGSPAVWAIIVASTSFMWVYSWILCYLPMYMQDVLQYNISQNAILSSLPFVGKFISGLLCGYLADRLLKTRMTRSCNRKMFQTIGCLGCAACTMVVSFLDAHSRDLAVVMLILAVTAQNITTVAYRINPLEIAPRYASFILALSNTIAVAVSLTAPLVTSAIVFDKSQEQWRIMFYIVAAFSLIGALVFLFLGKVSVQDWAKPSGELNGHLCKYAL</sequence>
<feature type="transmembrane region" description="Helical" evidence="5">
    <location>
        <begin position="295"/>
        <end position="318"/>
    </location>
</feature>
<evidence type="ECO:0000256" key="5">
    <source>
        <dbReference type="SAM" id="Phobius"/>
    </source>
</evidence>
<feature type="transmembrane region" description="Helical" evidence="5">
    <location>
        <begin position="200"/>
        <end position="221"/>
    </location>
</feature>
<feature type="transmembrane region" description="Helical" evidence="5">
    <location>
        <begin position="338"/>
        <end position="359"/>
    </location>
</feature>
<dbReference type="GO" id="GO:0016020">
    <property type="term" value="C:membrane"/>
    <property type="evidence" value="ECO:0007669"/>
    <property type="project" value="UniProtKB-SubCell"/>
</dbReference>
<evidence type="ECO:0000313" key="7">
    <source>
        <dbReference type="EMBL" id="CAG5116297.1"/>
    </source>
</evidence>
<keyword evidence="3 5" id="KW-1133">Transmembrane helix</keyword>
<dbReference type="InterPro" id="IPR020846">
    <property type="entry name" value="MFS_dom"/>
</dbReference>
<dbReference type="InterPro" id="IPR011701">
    <property type="entry name" value="MFS"/>
</dbReference>
<reference evidence="7" key="1">
    <citation type="submission" date="2021-04" db="EMBL/GenBank/DDBJ databases">
        <authorList>
            <consortium name="Molecular Ecology Group"/>
        </authorList>
    </citation>
    <scope>NUCLEOTIDE SEQUENCE</scope>
</reference>
<keyword evidence="8" id="KW-1185">Reference proteome</keyword>
<accession>A0A8S3YGU8</accession>
<dbReference type="FunFam" id="1.20.1250.20:FF:000532">
    <property type="entry name" value="SLC (SoLute Carrier) homolog"/>
    <property type="match status" value="1"/>
</dbReference>
<comment type="caution">
    <text evidence="7">The sequence shown here is derived from an EMBL/GenBank/DDBJ whole genome shotgun (WGS) entry which is preliminary data.</text>
</comment>
<dbReference type="Pfam" id="PF07690">
    <property type="entry name" value="MFS_1"/>
    <property type="match status" value="1"/>
</dbReference>
<dbReference type="AlphaFoldDB" id="A0A8S3YGU8"/>
<dbReference type="PANTHER" id="PTHR11662">
    <property type="entry name" value="SOLUTE CARRIER FAMILY 17"/>
    <property type="match status" value="1"/>
</dbReference>
<dbReference type="GO" id="GO:0006820">
    <property type="term" value="P:monoatomic anion transport"/>
    <property type="evidence" value="ECO:0007669"/>
    <property type="project" value="TreeGrafter"/>
</dbReference>
<proteinExistence type="predicted"/>
<evidence type="ECO:0000256" key="4">
    <source>
        <dbReference type="ARBA" id="ARBA00023136"/>
    </source>
</evidence>
<dbReference type="PANTHER" id="PTHR11662:SF399">
    <property type="entry name" value="FI19708P1-RELATED"/>
    <property type="match status" value="1"/>
</dbReference>
<name>A0A8S3YGU8_9EUPU</name>
<feature type="non-terminal residue" evidence="7">
    <location>
        <position position="511"/>
    </location>
</feature>
<comment type="subcellular location">
    <subcellularLocation>
        <location evidence="1">Membrane</location>
        <topology evidence="1">Multi-pass membrane protein</topology>
    </subcellularLocation>
</comment>
<feature type="transmembrane region" description="Helical" evidence="5">
    <location>
        <begin position="434"/>
        <end position="459"/>
    </location>
</feature>
<evidence type="ECO:0000256" key="1">
    <source>
        <dbReference type="ARBA" id="ARBA00004141"/>
    </source>
</evidence>
<protein>
    <recommendedName>
        <fullName evidence="6">Major facilitator superfamily (MFS) profile domain-containing protein</fullName>
    </recommendedName>
</protein>
<feature type="transmembrane region" description="Helical" evidence="5">
    <location>
        <begin position="233"/>
        <end position="257"/>
    </location>
</feature>
<dbReference type="PROSITE" id="PS50850">
    <property type="entry name" value="MFS"/>
    <property type="match status" value="1"/>
</dbReference>
<feature type="transmembrane region" description="Helical" evidence="5">
    <location>
        <begin position="465"/>
        <end position="487"/>
    </location>
</feature>
<dbReference type="GO" id="GO:0022857">
    <property type="term" value="F:transmembrane transporter activity"/>
    <property type="evidence" value="ECO:0007669"/>
    <property type="project" value="InterPro"/>
</dbReference>
<dbReference type="Proteomes" id="UP000678393">
    <property type="component" value="Unassembled WGS sequence"/>
</dbReference>
<dbReference type="Gene3D" id="1.20.1250.20">
    <property type="entry name" value="MFS general substrate transporter like domains"/>
    <property type="match status" value="2"/>
</dbReference>
<dbReference type="SUPFAM" id="SSF103473">
    <property type="entry name" value="MFS general substrate transporter"/>
    <property type="match status" value="1"/>
</dbReference>
<evidence type="ECO:0000313" key="8">
    <source>
        <dbReference type="Proteomes" id="UP000678393"/>
    </source>
</evidence>
<evidence type="ECO:0000256" key="2">
    <source>
        <dbReference type="ARBA" id="ARBA00022692"/>
    </source>
</evidence>
<feature type="domain" description="Major facilitator superfamily (MFS) profile" evidence="6">
    <location>
        <begin position="42"/>
        <end position="492"/>
    </location>
</feature>
<feature type="transmembrane region" description="Helical" evidence="5">
    <location>
        <begin position="379"/>
        <end position="396"/>
    </location>
</feature>